<keyword evidence="2" id="KW-1185">Reference proteome</keyword>
<dbReference type="Gene3D" id="3.30.460.10">
    <property type="entry name" value="Beta Polymerase, domain 2"/>
    <property type="match status" value="1"/>
</dbReference>
<proteinExistence type="predicted"/>
<name>A0ABN4ALI2_EMTOG</name>
<dbReference type="PANTHER" id="PTHR34822">
    <property type="entry name" value="GRPB DOMAIN PROTEIN (AFU_ORTHOLOGUE AFUA_1G01530)"/>
    <property type="match status" value="1"/>
</dbReference>
<reference evidence="1 2" key="1">
    <citation type="submission" date="2011-07" db="EMBL/GenBank/DDBJ databases">
        <title>The complete genome of chromosome of Emticicia oligotrophica DSM 17448.</title>
        <authorList>
            <consortium name="US DOE Joint Genome Institute (JGI-PGF)"/>
            <person name="Lucas S."/>
            <person name="Han J."/>
            <person name="Lapidus A."/>
            <person name="Bruce D."/>
            <person name="Goodwin L."/>
            <person name="Pitluck S."/>
            <person name="Peters L."/>
            <person name="Kyrpides N."/>
            <person name="Mavromatis K."/>
            <person name="Ivanova N."/>
            <person name="Ovchinnikova G."/>
            <person name="Teshima H."/>
            <person name="Detter J.C."/>
            <person name="Tapia R."/>
            <person name="Han C."/>
            <person name="Land M."/>
            <person name="Hauser L."/>
            <person name="Markowitz V."/>
            <person name="Cheng J.-F."/>
            <person name="Hugenholtz P."/>
            <person name="Woyke T."/>
            <person name="Wu D."/>
            <person name="Tindall B."/>
            <person name="Pomrenke H."/>
            <person name="Brambilla E."/>
            <person name="Klenk H.-P."/>
            <person name="Eisen J.A."/>
        </authorList>
    </citation>
    <scope>NUCLEOTIDE SEQUENCE [LARGE SCALE GENOMIC DNA]</scope>
    <source>
        <strain evidence="1 2">DSM 17448</strain>
    </source>
</reference>
<accession>A0ABN4ALI2</accession>
<evidence type="ECO:0000313" key="1">
    <source>
        <dbReference type="EMBL" id="AFK03176.1"/>
    </source>
</evidence>
<evidence type="ECO:0008006" key="3">
    <source>
        <dbReference type="Google" id="ProtNLM"/>
    </source>
</evidence>
<dbReference type="PANTHER" id="PTHR34822:SF1">
    <property type="entry name" value="GRPB FAMILY PROTEIN"/>
    <property type="match status" value="1"/>
</dbReference>
<dbReference type="Pfam" id="PF04229">
    <property type="entry name" value="GrpB"/>
    <property type="match status" value="1"/>
</dbReference>
<dbReference type="Proteomes" id="UP000002875">
    <property type="component" value="Chromosome"/>
</dbReference>
<dbReference type="SUPFAM" id="SSF81301">
    <property type="entry name" value="Nucleotidyltransferase"/>
    <property type="match status" value="1"/>
</dbReference>
<evidence type="ECO:0000313" key="2">
    <source>
        <dbReference type="Proteomes" id="UP000002875"/>
    </source>
</evidence>
<dbReference type="InterPro" id="IPR043519">
    <property type="entry name" value="NT_sf"/>
</dbReference>
<dbReference type="RefSeq" id="WP_015028874.1">
    <property type="nucleotide sequence ID" value="NC_018748.1"/>
</dbReference>
<dbReference type="EMBL" id="CP002961">
    <property type="protein sequence ID" value="AFK03176.1"/>
    <property type="molecule type" value="Genomic_DNA"/>
</dbReference>
<sequence length="176" mass="20373">MLIQEYRESWIEDFKAIKSVITDALIRLNISVEHVGSTAVPKLAAKPIIDVDIVYGKDVSFEILTKRLEKIGYYHNGNQGIINREVFKRGMWRSKHQVLDTITHHLYVCPVDSEELQRHIRFRNYLIANETARAEYQKLKYQIAAAVNQDKKQYAALKEVEARAFINDILTKAGQL</sequence>
<dbReference type="InterPro" id="IPR007344">
    <property type="entry name" value="GrpB/CoaE"/>
</dbReference>
<gene>
    <name evidence="1" type="ordered locus">Emtol_2037</name>
</gene>
<protein>
    <recommendedName>
        <fullName evidence="3">GrpB family protein</fullName>
    </recommendedName>
</protein>
<organism evidence="1 2">
    <name type="scientific">Emticicia oligotrophica (strain DSM 17448 / CIP 109782 / MTCC 6937 / GPTSA100-15)</name>
    <dbReference type="NCBI Taxonomy" id="929562"/>
    <lineage>
        <taxon>Bacteria</taxon>
        <taxon>Pseudomonadati</taxon>
        <taxon>Bacteroidota</taxon>
        <taxon>Cytophagia</taxon>
        <taxon>Cytophagales</taxon>
        <taxon>Leadbetterellaceae</taxon>
        <taxon>Emticicia</taxon>
    </lineage>
</organism>